<dbReference type="Pfam" id="PF04545">
    <property type="entry name" value="Sigma70_r4"/>
    <property type="match status" value="1"/>
</dbReference>
<evidence type="ECO:0000313" key="3">
    <source>
        <dbReference type="Proteomes" id="UP001597045"/>
    </source>
</evidence>
<feature type="non-terminal residue" evidence="2">
    <location>
        <position position="137"/>
    </location>
</feature>
<dbReference type="InterPro" id="IPR036388">
    <property type="entry name" value="WH-like_DNA-bd_sf"/>
</dbReference>
<organism evidence="2 3">
    <name type="scientific">Kibdelosporangium lantanae</name>
    <dbReference type="NCBI Taxonomy" id="1497396"/>
    <lineage>
        <taxon>Bacteria</taxon>
        <taxon>Bacillati</taxon>
        <taxon>Actinomycetota</taxon>
        <taxon>Actinomycetes</taxon>
        <taxon>Pseudonocardiales</taxon>
        <taxon>Pseudonocardiaceae</taxon>
        <taxon>Kibdelosporangium</taxon>
    </lineage>
</organism>
<name>A0ABW3M7Z1_9PSEU</name>
<protein>
    <submittedName>
        <fullName evidence="2">Sigma factor-like helix-turn-helix DNA-binding protein</fullName>
    </submittedName>
</protein>
<gene>
    <name evidence="2" type="ORF">ACFQ1S_15460</name>
</gene>
<dbReference type="EMBL" id="JBHTIS010000814">
    <property type="protein sequence ID" value="MFD1046846.1"/>
    <property type="molecule type" value="Genomic_DNA"/>
</dbReference>
<keyword evidence="3" id="KW-1185">Reference proteome</keyword>
<dbReference type="InterPro" id="IPR007630">
    <property type="entry name" value="RNA_pol_sigma70_r4"/>
</dbReference>
<dbReference type="SUPFAM" id="SSF88659">
    <property type="entry name" value="Sigma3 and sigma4 domains of RNA polymerase sigma factors"/>
    <property type="match status" value="1"/>
</dbReference>
<comment type="caution">
    <text evidence="2">The sequence shown here is derived from an EMBL/GenBank/DDBJ whole genome shotgun (WGS) entry which is preliminary data.</text>
</comment>
<proteinExistence type="predicted"/>
<dbReference type="Gene3D" id="1.10.10.10">
    <property type="entry name" value="Winged helix-like DNA-binding domain superfamily/Winged helix DNA-binding domain"/>
    <property type="match status" value="1"/>
</dbReference>
<reference evidence="3" key="1">
    <citation type="journal article" date="2019" name="Int. J. Syst. Evol. Microbiol.">
        <title>The Global Catalogue of Microorganisms (GCM) 10K type strain sequencing project: providing services to taxonomists for standard genome sequencing and annotation.</title>
        <authorList>
            <consortium name="The Broad Institute Genomics Platform"/>
            <consortium name="The Broad Institute Genome Sequencing Center for Infectious Disease"/>
            <person name="Wu L."/>
            <person name="Ma J."/>
        </authorList>
    </citation>
    <scope>NUCLEOTIDE SEQUENCE [LARGE SCALE GENOMIC DNA]</scope>
    <source>
        <strain evidence="3">JCM 31486</strain>
    </source>
</reference>
<evidence type="ECO:0000313" key="2">
    <source>
        <dbReference type="EMBL" id="MFD1046846.1"/>
    </source>
</evidence>
<feature type="domain" description="RNA polymerase sigma-70 region 4" evidence="1">
    <location>
        <begin position="2"/>
        <end position="25"/>
    </location>
</feature>
<dbReference type="Proteomes" id="UP001597045">
    <property type="component" value="Unassembled WGS sequence"/>
</dbReference>
<sequence>MAERIGLTRERIRQLEKHALAELRNPRRTQDLLANLDRPLPDLDVVLLAHHLPDTKVFEIAGCHLTELCPGNPLAFSVAGQGTGAPFTALRILTSMRRTEDLRDGAIVILDQSSLPYPDPDGDADVPDRAVLLCTDP</sequence>
<dbReference type="InterPro" id="IPR013324">
    <property type="entry name" value="RNA_pol_sigma_r3/r4-like"/>
</dbReference>
<evidence type="ECO:0000259" key="1">
    <source>
        <dbReference type="Pfam" id="PF04545"/>
    </source>
</evidence>
<accession>A0ABW3M7Z1</accession>